<protein>
    <submittedName>
        <fullName evidence="3">FPL domain-containing protein</fullName>
    </submittedName>
</protein>
<evidence type="ECO:0000313" key="1">
    <source>
        <dbReference type="EMBL" id="VDP02585.1"/>
    </source>
</evidence>
<reference evidence="3" key="1">
    <citation type="submission" date="2016-06" db="UniProtKB">
        <authorList>
            <consortium name="WormBaseParasite"/>
        </authorList>
    </citation>
    <scope>IDENTIFICATION</scope>
</reference>
<proteinExistence type="predicted"/>
<dbReference type="AlphaFoldDB" id="A0A183IJQ9"/>
<sequence length="320" mass="36768">MISESNPQQKEHLVRCGIINHILDLITDFHHGSDLPPSKAFLSHIKLQPVTRGTGYGSGSTRSQWDIERYVEGIMLREEQTIWLLNAFNSFLYCDAHDNHLTSDLVALITSSSLVPMIRCHLKNESIFDVSEHLEFYRSLLETVCCMAMYRSLADLIYLPSMDGPSIALCLLPRFRSLIVTYLNFLHNRFCSSDLRLVDFLHKVDTCCNLLYKIDCRARAAHRKLDYTPVMASAHQSQKTLDLSSPNPVETLDYVTTLKSFQITSWKFVANSGNFIYPYTFRKEAKTLNLFSPTLKVRIDLNKAFNRAYVIYEEVTSFID</sequence>
<evidence type="ECO:0000313" key="2">
    <source>
        <dbReference type="Proteomes" id="UP000270296"/>
    </source>
</evidence>
<dbReference type="EMBL" id="UZAM01007991">
    <property type="protein sequence ID" value="VDP02585.1"/>
    <property type="molecule type" value="Genomic_DNA"/>
</dbReference>
<keyword evidence="2" id="KW-1185">Reference proteome</keyword>
<dbReference type="OrthoDB" id="47801at2759"/>
<dbReference type="Proteomes" id="UP000270296">
    <property type="component" value="Unassembled WGS sequence"/>
</dbReference>
<dbReference type="WBParaSite" id="SBAD_0000402601-mRNA-1">
    <property type="protein sequence ID" value="SBAD_0000402601-mRNA-1"/>
    <property type="gene ID" value="SBAD_0000402601"/>
</dbReference>
<organism evidence="3">
    <name type="scientific">Soboliphyme baturini</name>
    <dbReference type="NCBI Taxonomy" id="241478"/>
    <lineage>
        <taxon>Eukaryota</taxon>
        <taxon>Metazoa</taxon>
        <taxon>Ecdysozoa</taxon>
        <taxon>Nematoda</taxon>
        <taxon>Enoplea</taxon>
        <taxon>Dorylaimia</taxon>
        <taxon>Dioctophymatida</taxon>
        <taxon>Dioctophymatoidea</taxon>
        <taxon>Soboliphymatidae</taxon>
        <taxon>Soboliphyme</taxon>
    </lineage>
</organism>
<reference evidence="1 2" key="2">
    <citation type="submission" date="2018-11" db="EMBL/GenBank/DDBJ databases">
        <authorList>
            <consortium name="Pathogen Informatics"/>
        </authorList>
    </citation>
    <scope>NUCLEOTIDE SEQUENCE [LARGE SCALE GENOMIC DNA]</scope>
</reference>
<accession>A0A183IJQ9</accession>
<gene>
    <name evidence="1" type="ORF">SBAD_LOCUS3855</name>
</gene>
<name>A0A183IJQ9_9BILA</name>
<evidence type="ECO:0000313" key="3">
    <source>
        <dbReference type="WBParaSite" id="SBAD_0000402601-mRNA-1"/>
    </source>
</evidence>